<dbReference type="AlphaFoldDB" id="A0A662ZIZ9"/>
<dbReference type="Proteomes" id="UP000243745">
    <property type="component" value="Unassembled WGS sequence"/>
</dbReference>
<feature type="domain" description="SHOCT-like" evidence="1">
    <location>
        <begin position="17"/>
        <end position="65"/>
    </location>
</feature>
<protein>
    <recommendedName>
        <fullName evidence="1">SHOCT-like domain-containing protein</fullName>
    </recommendedName>
</protein>
<dbReference type="RefSeq" id="WP_093142184.1">
    <property type="nucleotide sequence ID" value="NZ_FOXF01000021.1"/>
</dbReference>
<reference evidence="2 3" key="1">
    <citation type="submission" date="2016-10" db="EMBL/GenBank/DDBJ databases">
        <authorList>
            <person name="Varghese N."/>
            <person name="Submissions S."/>
        </authorList>
    </citation>
    <scope>NUCLEOTIDE SEQUENCE [LARGE SCALE GENOMIC DNA]</scope>
    <source>
        <strain evidence="2 3">DSM 1361</strain>
    </source>
</reference>
<dbReference type="EMBL" id="FOXF01000021">
    <property type="protein sequence ID" value="SFP41242.1"/>
    <property type="molecule type" value="Genomic_DNA"/>
</dbReference>
<evidence type="ECO:0000313" key="2">
    <source>
        <dbReference type="EMBL" id="SFP41242.1"/>
    </source>
</evidence>
<keyword evidence="3" id="KW-1185">Reference proteome</keyword>
<sequence>MQINESKTDSKAIRKYTAEELKNEFNYLRAKQITGMMLSRGLITQDEYRLIMAENKTTFPTFLSAILDC</sequence>
<evidence type="ECO:0000259" key="1">
    <source>
        <dbReference type="Pfam" id="PF20612"/>
    </source>
</evidence>
<organism evidence="2 3">
    <name type="scientific">Ruminobacter amylophilus</name>
    <dbReference type="NCBI Taxonomy" id="867"/>
    <lineage>
        <taxon>Bacteria</taxon>
        <taxon>Pseudomonadati</taxon>
        <taxon>Pseudomonadota</taxon>
        <taxon>Gammaproteobacteria</taxon>
        <taxon>Aeromonadales</taxon>
        <taxon>Succinivibrionaceae</taxon>
        <taxon>Ruminobacter</taxon>
    </lineage>
</organism>
<dbReference type="InterPro" id="IPR046749">
    <property type="entry name" value="SHOCT_2"/>
</dbReference>
<dbReference type="Pfam" id="PF20612">
    <property type="entry name" value="SHOCT_2"/>
    <property type="match status" value="1"/>
</dbReference>
<name>A0A662ZIZ9_9GAMM</name>
<dbReference type="OrthoDB" id="1708280at2"/>
<evidence type="ECO:0000313" key="3">
    <source>
        <dbReference type="Proteomes" id="UP000243745"/>
    </source>
</evidence>
<gene>
    <name evidence="2" type="ORF">SAMN02910344_01322</name>
</gene>
<accession>A0A662ZIZ9</accession>
<proteinExistence type="predicted"/>